<protein>
    <submittedName>
        <fullName evidence="8">8-oxo-dGTP pyrophosphatase MutT, NUDIX family</fullName>
    </submittedName>
</protein>
<dbReference type="EMBL" id="FRAA01000009">
    <property type="protein sequence ID" value="SHK79717.1"/>
    <property type="molecule type" value="Genomic_DNA"/>
</dbReference>
<dbReference type="Proteomes" id="UP000184474">
    <property type="component" value="Unassembled WGS sequence"/>
</dbReference>
<evidence type="ECO:0000259" key="7">
    <source>
        <dbReference type="PROSITE" id="PS51462"/>
    </source>
</evidence>
<sequence>MIERFVSSLREVLEVGLPGIKAQHIMAPARMSEVKRTFAHKTPPRESAVLILFYPEDGQVKFPLIVRPVYQGVHSGQIALPGGKQEEEDGDLAVTALRETHEEIGVPAQQVKMIGKLSRHYIPPSNFNIEPYLGYVTEKPVFVKDQIEVEEILEVDLADIQNADLRKKMWIKPYEGVQIEAPYFDIQERVVWGATAMILSELSELIKKTTYGNE</sequence>
<comment type="cofactor">
    <cofactor evidence="2">
        <name>Mg(2+)</name>
        <dbReference type="ChEBI" id="CHEBI:18420"/>
    </cofactor>
</comment>
<evidence type="ECO:0000313" key="9">
    <source>
        <dbReference type="Proteomes" id="UP000184474"/>
    </source>
</evidence>
<name>A0A1M6VDU5_REIAG</name>
<evidence type="ECO:0000256" key="3">
    <source>
        <dbReference type="ARBA" id="ARBA00022723"/>
    </source>
</evidence>
<reference evidence="9" key="1">
    <citation type="submission" date="2016-11" db="EMBL/GenBank/DDBJ databases">
        <authorList>
            <person name="Varghese N."/>
            <person name="Submissions S."/>
        </authorList>
    </citation>
    <scope>NUCLEOTIDE SEQUENCE [LARGE SCALE GENOMIC DNA]</scope>
    <source>
        <strain evidence="9">DSM 26134</strain>
    </source>
</reference>
<keyword evidence="4" id="KW-0378">Hydrolase</keyword>
<keyword evidence="9" id="KW-1185">Reference proteome</keyword>
<organism evidence="8 9">
    <name type="scientific">Reichenbachiella agariperforans</name>
    <dbReference type="NCBI Taxonomy" id="156994"/>
    <lineage>
        <taxon>Bacteria</taxon>
        <taxon>Pseudomonadati</taxon>
        <taxon>Bacteroidota</taxon>
        <taxon>Cytophagia</taxon>
        <taxon>Cytophagales</taxon>
        <taxon>Reichenbachiellaceae</taxon>
        <taxon>Reichenbachiella</taxon>
    </lineage>
</organism>
<gene>
    <name evidence="8" type="ORF">SAMN04488028_10913</name>
</gene>
<dbReference type="Pfam" id="PF00293">
    <property type="entry name" value="NUDIX"/>
    <property type="match status" value="1"/>
</dbReference>
<evidence type="ECO:0000256" key="6">
    <source>
        <dbReference type="ARBA" id="ARBA00023211"/>
    </source>
</evidence>
<evidence type="ECO:0000256" key="4">
    <source>
        <dbReference type="ARBA" id="ARBA00022801"/>
    </source>
</evidence>
<dbReference type="PANTHER" id="PTHR12992:SF11">
    <property type="entry name" value="MITOCHONDRIAL COENZYME A DIPHOSPHATASE NUDT8"/>
    <property type="match status" value="1"/>
</dbReference>
<dbReference type="InterPro" id="IPR045121">
    <property type="entry name" value="CoAse"/>
</dbReference>
<comment type="cofactor">
    <cofactor evidence="1">
        <name>Mn(2+)</name>
        <dbReference type="ChEBI" id="CHEBI:29035"/>
    </cofactor>
</comment>
<dbReference type="GO" id="GO:0010945">
    <property type="term" value="F:coenzyme A diphosphatase activity"/>
    <property type="evidence" value="ECO:0007669"/>
    <property type="project" value="InterPro"/>
</dbReference>
<dbReference type="CDD" id="cd03426">
    <property type="entry name" value="NUDIX_CoAse_Nudt7"/>
    <property type="match status" value="1"/>
</dbReference>
<keyword evidence="6" id="KW-0464">Manganese</keyword>
<dbReference type="InterPro" id="IPR015797">
    <property type="entry name" value="NUDIX_hydrolase-like_dom_sf"/>
</dbReference>
<dbReference type="AlphaFoldDB" id="A0A1M6VDU5"/>
<proteinExistence type="predicted"/>
<evidence type="ECO:0000256" key="1">
    <source>
        <dbReference type="ARBA" id="ARBA00001936"/>
    </source>
</evidence>
<accession>A0A1M6VDU5</accession>
<evidence type="ECO:0000256" key="2">
    <source>
        <dbReference type="ARBA" id="ARBA00001946"/>
    </source>
</evidence>
<dbReference type="PROSITE" id="PS51462">
    <property type="entry name" value="NUDIX"/>
    <property type="match status" value="1"/>
</dbReference>
<evidence type="ECO:0000256" key="5">
    <source>
        <dbReference type="ARBA" id="ARBA00022842"/>
    </source>
</evidence>
<dbReference type="RefSeq" id="WP_139281088.1">
    <property type="nucleotide sequence ID" value="NZ_FRAA01000009.1"/>
</dbReference>
<feature type="domain" description="Nudix hydrolase" evidence="7">
    <location>
        <begin position="43"/>
        <end position="179"/>
    </location>
</feature>
<dbReference type="PANTHER" id="PTHR12992">
    <property type="entry name" value="NUDIX HYDROLASE"/>
    <property type="match status" value="1"/>
</dbReference>
<dbReference type="STRING" id="156994.SAMN04488028_10913"/>
<evidence type="ECO:0000313" key="8">
    <source>
        <dbReference type="EMBL" id="SHK79717.1"/>
    </source>
</evidence>
<keyword evidence="5" id="KW-0460">Magnesium</keyword>
<keyword evidence="3" id="KW-0479">Metal-binding</keyword>
<dbReference type="InterPro" id="IPR000086">
    <property type="entry name" value="NUDIX_hydrolase_dom"/>
</dbReference>
<dbReference type="Gene3D" id="3.90.79.10">
    <property type="entry name" value="Nucleoside Triphosphate Pyrophosphohydrolase"/>
    <property type="match status" value="1"/>
</dbReference>
<dbReference type="GO" id="GO:0046872">
    <property type="term" value="F:metal ion binding"/>
    <property type="evidence" value="ECO:0007669"/>
    <property type="project" value="UniProtKB-KW"/>
</dbReference>
<dbReference type="SUPFAM" id="SSF55811">
    <property type="entry name" value="Nudix"/>
    <property type="match status" value="1"/>
</dbReference>